<comment type="cofactor">
    <cofactor evidence="1 8">
        <name>heme</name>
        <dbReference type="ChEBI" id="CHEBI:30413"/>
    </cofactor>
</comment>
<dbReference type="PROSITE" id="PS50096">
    <property type="entry name" value="IQ"/>
    <property type="match status" value="1"/>
</dbReference>
<evidence type="ECO:0000256" key="2">
    <source>
        <dbReference type="ARBA" id="ARBA00005179"/>
    </source>
</evidence>
<dbReference type="GO" id="GO:0020037">
    <property type="term" value="F:heme binding"/>
    <property type="evidence" value="ECO:0007669"/>
    <property type="project" value="InterPro"/>
</dbReference>
<dbReference type="Proteomes" id="UP000241587">
    <property type="component" value="Unassembled WGS sequence"/>
</dbReference>
<dbReference type="SUPFAM" id="SSF48264">
    <property type="entry name" value="Cytochrome P450"/>
    <property type="match status" value="1"/>
</dbReference>
<evidence type="ECO:0000256" key="9">
    <source>
        <dbReference type="SAM" id="Phobius"/>
    </source>
</evidence>
<evidence type="ECO:0000256" key="4">
    <source>
        <dbReference type="ARBA" id="ARBA00022723"/>
    </source>
</evidence>
<keyword evidence="7 10" id="KW-0503">Monooxygenase</keyword>
<dbReference type="Gene3D" id="1.10.630.10">
    <property type="entry name" value="Cytochrome P450"/>
    <property type="match status" value="1"/>
</dbReference>
<sequence>MLPLEYQHDDSSFLLRYLSFFGVVLAALLIHALRKGYQVRKKFKALEAQGIPIMKHSMIFGHLESVGKLVSSLPPDAHGDYLMMMIRENWRELFPQCTKCPPVAYIDTWPFTAPMMISLNLDVSTQFTTQHSLPKAYEQKHTLYPLTKNRDLASMEGEEWKIWRKRLNPAFSIQNINSRIIDILEEVEDFAAVLKSKAGNDGQWGDVFLFEKATTNLALDVIVRFFLDVRLNEQWGANSPMFHALQDTISRLCFFVNIANFVQYHNPWRHFKLWKNYKTLADSLTPMIKERTRALQEDLTAKGKTLVDLVVQALQEEKTEQNNTANEGKTQPGLKFDTEFMDMAIGQMNTFLFAGFDTTAATIAWLFRLLCQYPDVVAKLRDEHDAVLGENAWAAANVIREDPQLMNQLPYTMAVLKESIRYHTNVGTMRRGEPGFFLVGPRGSDPGFDGKRLPTEGFIVWDGTWAVHRDPEIWHRPDDFLPERFIITDREDPLFPPTNDWRSFVSGPRNCIGRHLLVLEVKLVMALVTRCFDVEVTWEKWDRVKGTTSSKKAPTVWGDHCYQVGANALPRVKDSMPVHVRVRT</sequence>
<dbReference type="InterPro" id="IPR036396">
    <property type="entry name" value="Cyt_P450_sf"/>
</dbReference>
<dbReference type="PRINTS" id="PR00385">
    <property type="entry name" value="P450"/>
</dbReference>
<keyword evidence="9" id="KW-0812">Transmembrane</keyword>
<name>A0A2T4GSP8_FUSCU</name>
<feature type="transmembrane region" description="Helical" evidence="9">
    <location>
        <begin position="14"/>
        <end position="33"/>
    </location>
</feature>
<organism evidence="10 11">
    <name type="scientific">Fusarium culmorum</name>
    <dbReference type="NCBI Taxonomy" id="5516"/>
    <lineage>
        <taxon>Eukaryota</taxon>
        <taxon>Fungi</taxon>
        <taxon>Dikarya</taxon>
        <taxon>Ascomycota</taxon>
        <taxon>Pezizomycotina</taxon>
        <taxon>Sordariomycetes</taxon>
        <taxon>Hypocreomycetidae</taxon>
        <taxon>Hypocreales</taxon>
        <taxon>Nectriaceae</taxon>
        <taxon>Fusarium</taxon>
    </lineage>
</organism>
<keyword evidence="6 8" id="KW-0408">Iron</keyword>
<proteinExistence type="predicted"/>
<dbReference type="AlphaFoldDB" id="A0A2T4GSP8"/>
<dbReference type="OMA" id="DWAFDAN"/>
<reference evidence="10 11" key="1">
    <citation type="submission" date="2018-02" db="EMBL/GenBank/DDBJ databases">
        <title>Fusarium culmorum secondary metabolites in fungal-bacterial-plant interactions.</title>
        <authorList>
            <person name="Schmidt R."/>
        </authorList>
    </citation>
    <scope>NUCLEOTIDE SEQUENCE [LARGE SCALE GENOMIC DNA]</scope>
    <source>
        <strain evidence="10 11">PV</strain>
    </source>
</reference>
<evidence type="ECO:0000256" key="5">
    <source>
        <dbReference type="ARBA" id="ARBA00023002"/>
    </source>
</evidence>
<dbReference type="InterPro" id="IPR001128">
    <property type="entry name" value="Cyt_P450"/>
</dbReference>
<evidence type="ECO:0000256" key="8">
    <source>
        <dbReference type="PIRSR" id="PIRSR602401-1"/>
    </source>
</evidence>
<evidence type="ECO:0000256" key="6">
    <source>
        <dbReference type="ARBA" id="ARBA00023004"/>
    </source>
</evidence>
<dbReference type="PRINTS" id="PR00463">
    <property type="entry name" value="EP450I"/>
</dbReference>
<keyword evidence="5" id="KW-0560">Oxidoreductase</keyword>
<dbReference type="Pfam" id="PF00067">
    <property type="entry name" value="p450"/>
    <property type="match status" value="1"/>
</dbReference>
<evidence type="ECO:0000256" key="7">
    <source>
        <dbReference type="ARBA" id="ARBA00023033"/>
    </source>
</evidence>
<keyword evidence="9" id="KW-0472">Membrane</keyword>
<feature type="binding site" description="axial binding residue" evidence="8">
    <location>
        <position position="511"/>
    </location>
    <ligand>
        <name>heme</name>
        <dbReference type="ChEBI" id="CHEBI:30413"/>
    </ligand>
    <ligandPart>
        <name>Fe</name>
        <dbReference type="ChEBI" id="CHEBI:18248"/>
    </ligandPart>
</feature>
<dbReference type="InterPro" id="IPR050121">
    <property type="entry name" value="Cytochrome_P450_monoxygenase"/>
</dbReference>
<dbReference type="EMBL" id="PVEM01000006">
    <property type="protein sequence ID" value="PTD06587.1"/>
    <property type="molecule type" value="Genomic_DNA"/>
</dbReference>
<keyword evidence="11" id="KW-1185">Reference proteome</keyword>
<dbReference type="OrthoDB" id="10029320at2759"/>
<keyword evidence="3 8" id="KW-0349">Heme</keyword>
<dbReference type="PANTHER" id="PTHR24305:SF107">
    <property type="entry name" value="P450, PUTATIVE (EUROFUNG)-RELATED"/>
    <property type="match status" value="1"/>
</dbReference>
<dbReference type="PANTHER" id="PTHR24305">
    <property type="entry name" value="CYTOCHROME P450"/>
    <property type="match status" value="1"/>
</dbReference>
<dbReference type="GO" id="GO:0005506">
    <property type="term" value="F:iron ion binding"/>
    <property type="evidence" value="ECO:0007669"/>
    <property type="project" value="InterPro"/>
</dbReference>
<gene>
    <name evidence="10" type="ORF">FCULG_00006804</name>
</gene>
<keyword evidence="4 8" id="KW-0479">Metal-binding</keyword>
<evidence type="ECO:0000256" key="1">
    <source>
        <dbReference type="ARBA" id="ARBA00001971"/>
    </source>
</evidence>
<protein>
    <submittedName>
        <fullName evidence="10">P450 monooxygenase AflN</fullName>
    </submittedName>
</protein>
<dbReference type="InterPro" id="IPR002401">
    <property type="entry name" value="Cyt_P450_E_grp-I"/>
</dbReference>
<comment type="pathway">
    <text evidence="2">Secondary metabolite biosynthesis.</text>
</comment>
<dbReference type="GO" id="GO:0016705">
    <property type="term" value="F:oxidoreductase activity, acting on paired donors, with incorporation or reduction of molecular oxygen"/>
    <property type="evidence" value="ECO:0007669"/>
    <property type="project" value="InterPro"/>
</dbReference>
<evidence type="ECO:0000313" key="11">
    <source>
        <dbReference type="Proteomes" id="UP000241587"/>
    </source>
</evidence>
<dbReference type="GO" id="GO:0004497">
    <property type="term" value="F:monooxygenase activity"/>
    <property type="evidence" value="ECO:0007669"/>
    <property type="project" value="UniProtKB-KW"/>
</dbReference>
<evidence type="ECO:0000256" key="3">
    <source>
        <dbReference type="ARBA" id="ARBA00022617"/>
    </source>
</evidence>
<keyword evidence="9" id="KW-1133">Transmembrane helix</keyword>
<comment type="caution">
    <text evidence="10">The sequence shown here is derived from an EMBL/GenBank/DDBJ whole genome shotgun (WGS) entry which is preliminary data.</text>
</comment>
<accession>A0A2T4GSP8</accession>
<evidence type="ECO:0000313" key="10">
    <source>
        <dbReference type="EMBL" id="PTD06587.1"/>
    </source>
</evidence>
<dbReference type="CDD" id="cd11051">
    <property type="entry name" value="CYP59-like"/>
    <property type="match status" value="1"/>
</dbReference>